<accession>A0A284S7W8</accession>
<dbReference type="EMBL" id="FUEG01000041">
    <property type="protein sequence ID" value="SJL17122.1"/>
    <property type="molecule type" value="Genomic_DNA"/>
</dbReference>
<evidence type="ECO:0000259" key="2">
    <source>
        <dbReference type="Pfam" id="PF18803"/>
    </source>
</evidence>
<protein>
    <recommendedName>
        <fullName evidence="2">CxC2-like cysteine cluster KDZ transposase-associated domain-containing protein</fullName>
    </recommendedName>
</protein>
<dbReference type="OMA" id="WCKSHAR"/>
<feature type="region of interest" description="Disordered" evidence="1">
    <location>
        <begin position="1"/>
        <end position="66"/>
    </location>
</feature>
<evidence type="ECO:0000313" key="3">
    <source>
        <dbReference type="EMBL" id="SJL17122.1"/>
    </source>
</evidence>
<dbReference type="InterPro" id="IPR041457">
    <property type="entry name" value="CxC2_KDZ-assoc"/>
</dbReference>
<feature type="domain" description="CxC2-like cysteine cluster KDZ transposase-associated" evidence="2">
    <location>
        <begin position="197"/>
        <end position="302"/>
    </location>
</feature>
<feature type="region of interest" description="Disordered" evidence="1">
    <location>
        <begin position="91"/>
        <end position="111"/>
    </location>
</feature>
<dbReference type="PANTHER" id="PTHR33096">
    <property type="entry name" value="CXC2 DOMAIN-CONTAINING PROTEIN"/>
    <property type="match status" value="1"/>
</dbReference>
<reference evidence="4" key="1">
    <citation type="journal article" date="2017" name="Nat. Ecol. Evol.">
        <title>Genome expansion and lineage-specific genetic innovations in the forest pathogenic fungi Armillaria.</title>
        <authorList>
            <person name="Sipos G."/>
            <person name="Prasanna A.N."/>
            <person name="Walter M.C."/>
            <person name="O'Connor E."/>
            <person name="Balint B."/>
            <person name="Krizsan K."/>
            <person name="Kiss B."/>
            <person name="Hess J."/>
            <person name="Varga T."/>
            <person name="Slot J."/>
            <person name="Riley R."/>
            <person name="Boka B."/>
            <person name="Rigling D."/>
            <person name="Barry K."/>
            <person name="Lee J."/>
            <person name="Mihaltcheva S."/>
            <person name="LaButti K."/>
            <person name="Lipzen A."/>
            <person name="Waldron R."/>
            <person name="Moloney N.M."/>
            <person name="Sperisen C."/>
            <person name="Kredics L."/>
            <person name="Vagvoelgyi C."/>
            <person name="Patrignani A."/>
            <person name="Fitzpatrick D."/>
            <person name="Nagy I."/>
            <person name="Doyle S."/>
            <person name="Anderson J.B."/>
            <person name="Grigoriev I.V."/>
            <person name="Gueldener U."/>
            <person name="Muensterkoetter M."/>
            <person name="Nagy L.G."/>
        </authorList>
    </citation>
    <scope>NUCLEOTIDE SEQUENCE [LARGE SCALE GENOMIC DNA]</scope>
    <source>
        <strain evidence="4">C18/9</strain>
    </source>
</reference>
<dbReference type="STRING" id="47428.A0A284S7W8"/>
<gene>
    <name evidence="3" type="ORF">ARMOST_20664</name>
</gene>
<dbReference type="Pfam" id="PF18803">
    <property type="entry name" value="CxC2"/>
    <property type="match status" value="1"/>
</dbReference>
<dbReference type="Proteomes" id="UP000219338">
    <property type="component" value="Unassembled WGS sequence"/>
</dbReference>
<name>A0A284S7W8_ARMOS</name>
<dbReference type="AlphaFoldDB" id="A0A284S7W8"/>
<keyword evidence="4" id="KW-1185">Reference proteome</keyword>
<dbReference type="Pfam" id="PF18758">
    <property type="entry name" value="KDZ"/>
    <property type="match status" value="1"/>
</dbReference>
<organism evidence="3 4">
    <name type="scientific">Armillaria ostoyae</name>
    <name type="common">Armillaria root rot fungus</name>
    <dbReference type="NCBI Taxonomy" id="47428"/>
    <lineage>
        <taxon>Eukaryota</taxon>
        <taxon>Fungi</taxon>
        <taxon>Dikarya</taxon>
        <taxon>Basidiomycota</taxon>
        <taxon>Agaricomycotina</taxon>
        <taxon>Agaricomycetes</taxon>
        <taxon>Agaricomycetidae</taxon>
        <taxon>Agaricales</taxon>
        <taxon>Marasmiineae</taxon>
        <taxon>Physalacriaceae</taxon>
        <taxon>Armillaria</taxon>
    </lineage>
</organism>
<dbReference type="OrthoDB" id="3261436at2759"/>
<feature type="compositionally biased region" description="Low complexity" evidence="1">
    <location>
        <begin position="46"/>
        <end position="62"/>
    </location>
</feature>
<sequence length="1075" mass="122923">MLNYRPKKHGQARPAREFKEKDRDDEPAPPPQLDHYQHTRFSLKGTSTRSSARTTTLSLPSLGLHRPSTAVEHPRFAPELLPSSFLDPDYAPSAELLGGDEEHSSTRTPRPLGDHPLRVWCSQRSVFLDEMLKLDAFEDDGDDGICDACTTSPGIYRCLSCVDARRLCQTCIVDEHACSPLHRIEEWRASFFCKTTLAELGLSFQLGHKLGTPCPSPVIITKFVVIDVDGIHTVNMAFCDCSQGIERHIQLLRRRLFPATTIYPQTAITFRVLHLFQLLSFMSKVSAYEFYHTLARVTDNSGMYTPPVKFFLMRQYNIPDRFQDHYQTFLRVVREWRHIRALKRFGCGHEPGGIEGTRPGELALRCPACPQPSINLPPNWRDDISRRWLYQLFLGIDANFRLRRLNISSNDADPGLNEGYAYFVEERAFRTHLDAFGKIIPEEEKSTCNNHDAVKLANSRGGQGSAATGVGAIVCARHDMKRPLSVGDLQKGERYLNMDYFVLSTLTCDSPSDLVVSYDIACQWHKNFFSRISKYPEHLRPEQLERNILYLVPKFHLPTHILLCRDNFLFNFSSKVGHTDGEAPERGWAATNALASSTKEMGPGSRRDTLDDHFGDYNWRKMIILHTSFLVEHTKVANAWSQADTLCDRLKVAWSACLEHVTEFISYEEALKADHSASVESWRQMVLQWEQDRTQPNPFSPRLRPVTETAVCLELAREEKSVSLVEIRHDVSPSEFIAQGLQLEEAQVRLQDDMNALGSHATDLQRSKVQTQANRIGQKIEAWIDVQKVYMPRTTLLQVRDDDRCPAGTEVHPSKIPLYLPSAALKLNAVDPTTQITIIDDERRLRLAQANDTLASLRDHLLLRSYLTVWRQRFNRGQRYGTKANTLFHRVETKIAADVARYRRIYTALDTVSTKSNRFEWQGVLFPLKDGDVRGLDQYNESISEGHRNLSWIWKTNLQGGDEGLQEALRIEWCKSHARAQRWQEECELLTEEMRRVQVTFTCYAQLWTTQATLKDLPGAKAYAFRQAALWNDLYEKAEAKWLELQASFTLTLTEIAISTTDLDNRTTDAVFNEV</sequence>
<proteinExistence type="predicted"/>
<evidence type="ECO:0000313" key="4">
    <source>
        <dbReference type="Proteomes" id="UP000219338"/>
    </source>
</evidence>
<feature type="compositionally biased region" description="Basic residues" evidence="1">
    <location>
        <begin position="1"/>
        <end position="11"/>
    </location>
</feature>
<dbReference type="InterPro" id="IPR040521">
    <property type="entry name" value="KDZ"/>
</dbReference>
<dbReference type="PANTHER" id="PTHR33096:SF1">
    <property type="entry name" value="CXC1-LIKE CYSTEINE CLUSTER ASSOCIATED WITH KDZ TRANSPOSASES DOMAIN-CONTAINING PROTEIN"/>
    <property type="match status" value="1"/>
</dbReference>
<evidence type="ECO:0000256" key="1">
    <source>
        <dbReference type="SAM" id="MobiDB-lite"/>
    </source>
</evidence>
<feature type="compositionally biased region" description="Basic and acidic residues" evidence="1">
    <location>
        <begin position="14"/>
        <end position="26"/>
    </location>
</feature>